<proteinExistence type="inferred from homology"/>
<dbReference type="GO" id="GO:0016755">
    <property type="term" value="F:aminoacyltransferase activity"/>
    <property type="evidence" value="ECO:0007669"/>
    <property type="project" value="InterPro"/>
</dbReference>
<evidence type="ECO:0008006" key="9">
    <source>
        <dbReference type="Google" id="ProtNLM"/>
    </source>
</evidence>
<evidence type="ECO:0000256" key="5">
    <source>
        <dbReference type="ARBA" id="ARBA00023315"/>
    </source>
</evidence>
<evidence type="ECO:0000256" key="6">
    <source>
        <dbReference type="ARBA" id="ARBA00023316"/>
    </source>
</evidence>
<protein>
    <recommendedName>
        <fullName evidence="9">BioF2-like acetyltransferase domain-containing protein</fullName>
    </recommendedName>
</protein>
<accession>A0A1F7YIY9</accession>
<dbReference type="EMBL" id="MGGL01000011">
    <property type="protein sequence ID" value="OGM26505.1"/>
    <property type="molecule type" value="Genomic_DNA"/>
</dbReference>
<dbReference type="PROSITE" id="PS51191">
    <property type="entry name" value="FEMABX"/>
    <property type="match status" value="1"/>
</dbReference>
<dbReference type="AlphaFoldDB" id="A0A1F7YIY9"/>
<dbReference type="Pfam" id="PF02388">
    <property type="entry name" value="FemAB"/>
    <property type="match status" value="1"/>
</dbReference>
<keyword evidence="5" id="KW-0012">Acyltransferase</keyword>
<evidence type="ECO:0000313" key="8">
    <source>
        <dbReference type="Proteomes" id="UP000179221"/>
    </source>
</evidence>
<evidence type="ECO:0000256" key="3">
    <source>
        <dbReference type="ARBA" id="ARBA00022960"/>
    </source>
</evidence>
<dbReference type="GO" id="GO:0009252">
    <property type="term" value="P:peptidoglycan biosynthetic process"/>
    <property type="evidence" value="ECO:0007669"/>
    <property type="project" value="UniProtKB-KW"/>
</dbReference>
<keyword evidence="6" id="KW-0961">Cell wall biogenesis/degradation</keyword>
<gene>
    <name evidence="7" type="ORF">A2628_03120</name>
</gene>
<reference evidence="7 8" key="1">
    <citation type="journal article" date="2016" name="Nat. Commun.">
        <title>Thousands of microbial genomes shed light on interconnected biogeochemical processes in an aquifer system.</title>
        <authorList>
            <person name="Anantharaman K."/>
            <person name="Brown C.T."/>
            <person name="Hug L.A."/>
            <person name="Sharon I."/>
            <person name="Castelle C.J."/>
            <person name="Probst A.J."/>
            <person name="Thomas B.C."/>
            <person name="Singh A."/>
            <person name="Wilkins M.J."/>
            <person name="Karaoz U."/>
            <person name="Brodie E.L."/>
            <person name="Williams K.H."/>
            <person name="Hubbard S.S."/>
            <person name="Banfield J.F."/>
        </authorList>
    </citation>
    <scope>NUCLEOTIDE SEQUENCE [LARGE SCALE GENOMIC DNA]</scope>
</reference>
<evidence type="ECO:0000313" key="7">
    <source>
        <dbReference type="EMBL" id="OGM26505.1"/>
    </source>
</evidence>
<keyword evidence="2" id="KW-0808">Transferase</keyword>
<comment type="similarity">
    <text evidence="1">Belongs to the FemABX family.</text>
</comment>
<comment type="caution">
    <text evidence="7">The sequence shown here is derived from an EMBL/GenBank/DDBJ whole genome shotgun (WGS) entry which is preliminary data.</text>
</comment>
<organism evidence="7 8">
    <name type="scientific">Candidatus Woesebacteria bacterium RIFCSPHIGHO2_01_FULL_40_22</name>
    <dbReference type="NCBI Taxonomy" id="1802499"/>
    <lineage>
        <taxon>Bacteria</taxon>
        <taxon>Candidatus Woeseibacteriota</taxon>
    </lineage>
</organism>
<evidence type="ECO:0000256" key="4">
    <source>
        <dbReference type="ARBA" id="ARBA00022984"/>
    </source>
</evidence>
<dbReference type="Gene3D" id="3.40.630.30">
    <property type="match status" value="1"/>
</dbReference>
<dbReference type="InterPro" id="IPR003447">
    <property type="entry name" value="FEMABX"/>
</dbReference>
<keyword evidence="3" id="KW-0133">Cell shape</keyword>
<dbReference type="PANTHER" id="PTHR36174:SF1">
    <property type="entry name" value="LIPID II:GLYCINE GLYCYLTRANSFERASE"/>
    <property type="match status" value="1"/>
</dbReference>
<dbReference type="InterPro" id="IPR050644">
    <property type="entry name" value="PG_Glycine_Bridge_Synth"/>
</dbReference>
<evidence type="ECO:0000256" key="1">
    <source>
        <dbReference type="ARBA" id="ARBA00009943"/>
    </source>
</evidence>
<dbReference type="GO" id="GO:0071555">
    <property type="term" value="P:cell wall organization"/>
    <property type="evidence" value="ECO:0007669"/>
    <property type="project" value="UniProtKB-KW"/>
</dbReference>
<sequence length="282" mass="32462">MYKDLRQTGDYTKYAKNIGWEVERVGKNYCFIKKFSIVGSVVKLQRPGKIGHKDIKILGYLAKRYRAYQIGVEPTTSEHVPLLVKFGYKISRYPSLPSKTILIDLNKNDKDLMNGMHYKTRYNIGKAKRNKLAVHRSENIKEFADLWQKNSKSWGMFLPQTSEITALFKAFDGDAKIIFAKKGKDIVAGVMAVNTKDIIYYMYAFSTPLGNKLFAPTLLVWEIINYAKEKELKLFDFGGVYDERFPLPSWIGFTRFKESFGGMVVEYPGLYVKSLLPFGLTF</sequence>
<dbReference type="SUPFAM" id="SSF55729">
    <property type="entry name" value="Acyl-CoA N-acyltransferases (Nat)"/>
    <property type="match status" value="1"/>
</dbReference>
<dbReference type="InterPro" id="IPR016181">
    <property type="entry name" value="Acyl_CoA_acyltransferase"/>
</dbReference>
<dbReference type="Proteomes" id="UP000179221">
    <property type="component" value="Unassembled WGS sequence"/>
</dbReference>
<name>A0A1F7YIY9_9BACT</name>
<keyword evidence="4" id="KW-0573">Peptidoglycan synthesis</keyword>
<dbReference type="GO" id="GO:0008360">
    <property type="term" value="P:regulation of cell shape"/>
    <property type="evidence" value="ECO:0007669"/>
    <property type="project" value="UniProtKB-KW"/>
</dbReference>
<evidence type="ECO:0000256" key="2">
    <source>
        <dbReference type="ARBA" id="ARBA00022679"/>
    </source>
</evidence>
<dbReference type="PANTHER" id="PTHR36174">
    <property type="entry name" value="LIPID II:GLYCINE GLYCYLTRANSFERASE"/>
    <property type="match status" value="1"/>
</dbReference>